<dbReference type="GO" id="GO:0008610">
    <property type="term" value="P:lipid biosynthetic process"/>
    <property type="evidence" value="ECO:0007669"/>
    <property type="project" value="InterPro"/>
</dbReference>
<dbReference type="RefSeq" id="WP_088527514.1">
    <property type="nucleotide sequence ID" value="NZ_NGUO01000009.1"/>
</dbReference>
<feature type="transmembrane region" description="Helical" evidence="5">
    <location>
        <begin position="12"/>
        <end position="33"/>
    </location>
</feature>
<evidence type="ECO:0000256" key="4">
    <source>
        <dbReference type="ARBA" id="ARBA00023136"/>
    </source>
</evidence>
<keyword evidence="2 5" id="KW-0812">Transmembrane</keyword>
<evidence type="ECO:0000256" key="5">
    <source>
        <dbReference type="SAM" id="Phobius"/>
    </source>
</evidence>
<sequence length="325" mass="37434">MEPNSILDSISAAYASIQEFLFANAAGPILYQFDLMSMAEDVFDGIDWFLFGCIQILLIMIILRTWEKLAPAEPQENFAKSSRADVFYTLFHRLGIFHGLIFIALSGFFFQIDSVLHDFRFGRLNVESWWPPVTSIPLVSFFIYFVLLDFVEYVYHRASHTFNWWWQLHALHHSQTVMTAWSDDRNHILDSILHALVFAFFALLFGVSPGQFILLVVFSQFIQSWQHANIKVHLGPLQFFLVSPMYHRMHHAVGYGHEAMGKPGVLGGCNFGVLFPWWDMIFNTAIFPREVHPTGVRGLSVSPNLVHQQWQGFVHAVREILPKGK</sequence>
<dbReference type="Pfam" id="PF04116">
    <property type="entry name" value="FA_hydroxylase"/>
    <property type="match status" value="1"/>
</dbReference>
<dbReference type="PANTHER" id="PTHR11863">
    <property type="entry name" value="STEROL DESATURASE"/>
    <property type="match status" value="1"/>
</dbReference>
<comment type="subcellular location">
    <subcellularLocation>
        <location evidence="1">Membrane</location>
    </subcellularLocation>
</comment>
<dbReference type="AlphaFoldDB" id="A0A254PYV5"/>
<dbReference type="GO" id="GO:0016491">
    <property type="term" value="F:oxidoreductase activity"/>
    <property type="evidence" value="ECO:0007669"/>
    <property type="project" value="InterPro"/>
</dbReference>
<evidence type="ECO:0000313" key="8">
    <source>
        <dbReference type="Proteomes" id="UP000198104"/>
    </source>
</evidence>
<proteinExistence type="predicted"/>
<evidence type="ECO:0000256" key="3">
    <source>
        <dbReference type="ARBA" id="ARBA00022989"/>
    </source>
</evidence>
<dbReference type="GO" id="GO:0005506">
    <property type="term" value="F:iron ion binding"/>
    <property type="evidence" value="ECO:0007669"/>
    <property type="project" value="InterPro"/>
</dbReference>
<feature type="transmembrane region" description="Helical" evidence="5">
    <location>
        <begin position="45"/>
        <end position="66"/>
    </location>
</feature>
<dbReference type="InterPro" id="IPR050307">
    <property type="entry name" value="Sterol_Desaturase_Related"/>
</dbReference>
<feature type="transmembrane region" description="Helical" evidence="5">
    <location>
        <begin position="86"/>
        <end position="109"/>
    </location>
</feature>
<keyword evidence="8" id="KW-1185">Reference proteome</keyword>
<evidence type="ECO:0000256" key="1">
    <source>
        <dbReference type="ARBA" id="ARBA00004370"/>
    </source>
</evidence>
<gene>
    <name evidence="7" type="ORF">CBI30_06030</name>
</gene>
<dbReference type="Proteomes" id="UP000198104">
    <property type="component" value="Unassembled WGS sequence"/>
</dbReference>
<evidence type="ECO:0000313" key="7">
    <source>
        <dbReference type="EMBL" id="OWS71750.1"/>
    </source>
</evidence>
<name>A0A254PYV5_9BURK</name>
<feature type="transmembrane region" description="Helical" evidence="5">
    <location>
        <begin position="195"/>
        <end position="218"/>
    </location>
</feature>
<dbReference type="InterPro" id="IPR006694">
    <property type="entry name" value="Fatty_acid_hydroxylase"/>
</dbReference>
<organism evidence="7 8">
    <name type="scientific">Polynucleobacter aenigmaticus</name>
    <dbReference type="NCBI Taxonomy" id="1743164"/>
    <lineage>
        <taxon>Bacteria</taxon>
        <taxon>Pseudomonadati</taxon>
        <taxon>Pseudomonadota</taxon>
        <taxon>Betaproteobacteria</taxon>
        <taxon>Burkholderiales</taxon>
        <taxon>Burkholderiaceae</taxon>
        <taxon>Polynucleobacter</taxon>
    </lineage>
</organism>
<evidence type="ECO:0000259" key="6">
    <source>
        <dbReference type="Pfam" id="PF04116"/>
    </source>
</evidence>
<dbReference type="GO" id="GO:0016020">
    <property type="term" value="C:membrane"/>
    <property type="evidence" value="ECO:0007669"/>
    <property type="project" value="UniProtKB-SubCell"/>
</dbReference>
<feature type="transmembrane region" description="Helical" evidence="5">
    <location>
        <begin position="129"/>
        <end position="151"/>
    </location>
</feature>
<dbReference type="EMBL" id="NGUO01000009">
    <property type="protein sequence ID" value="OWS71750.1"/>
    <property type="molecule type" value="Genomic_DNA"/>
</dbReference>
<keyword evidence="3 5" id="KW-1133">Transmembrane helix</keyword>
<accession>A0A254PYV5</accession>
<reference evidence="7 8" key="1">
    <citation type="submission" date="2017-05" db="EMBL/GenBank/DDBJ databases">
        <title>Polynucleobacter sp. MWH-K35W1 isolated from the permanently anoxic monimolimnion of a meromictic lake.</title>
        <authorList>
            <person name="Hahn M.W."/>
        </authorList>
    </citation>
    <scope>NUCLEOTIDE SEQUENCE [LARGE SCALE GENOMIC DNA]</scope>
    <source>
        <strain evidence="7 8">MWH-K35W1</strain>
    </source>
</reference>
<dbReference type="OrthoDB" id="9770329at2"/>
<comment type="caution">
    <text evidence="7">The sequence shown here is derived from an EMBL/GenBank/DDBJ whole genome shotgun (WGS) entry which is preliminary data.</text>
</comment>
<keyword evidence="4 5" id="KW-0472">Membrane</keyword>
<protein>
    <submittedName>
        <fullName evidence="7">Fatty acid hydroxylase</fullName>
    </submittedName>
</protein>
<evidence type="ECO:0000256" key="2">
    <source>
        <dbReference type="ARBA" id="ARBA00022692"/>
    </source>
</evidence>
<feature type="domain" description="Fatty acid hydroxylase" evidence="6">
    <location>
        <begin position="141"/>
        <end position="284"/>
    </location>
</feature>